<dbReference type="GO" id="GO:0004185">
    <property type="term" value="F:serine-type carboxypeptidase activity"/>
    <property type="evidence" value="ECO:0007669"/>
    <property type="project" value="UniProtKB-UniRule"/>
</dbReference>
<dbReference type="PANTHER" id="PTHR11802">
    <property type="entry name" value="SERINE PROTEASE FAMILY S10 SERINE CARBOXYPEPTIDASE"/>
    <property type="match status" value="1"/>
</dbReference>
<name>A0A8J8T462_HALGN</name>
<accession>A0A8J8T462</accession>
<organism evidence="8 9">
    <name type="scientific">Halteria grandinella</name>
    <dbReference type="NCBI Taxonomy" id="5974"/>
    <lineage>
        <taxon>Eukaryota</taxon>
        <taxon>Sar</taxon>
        <taxon>Alveolata</taxon>
        <taxon>Ciliophora</taxon>
        <taxon>Intramacronucleata</taxon>
        <taxon>Spirotrichea</taxon>
        <taxon>Stichotrichia</taxon>
        <taxon>Sporadotrichida</taxon>
        <taxon>Halteriidae</taxon>
        <taxon>Halteria</taxon>
    </lineage>
</organism>
<evidence type="ECO:0000256" key="3">
    <source>
        <dbReference type="ARBA" id="ARBA00022670"/>
    </source>
</evidence>
<keyword evidence="6" id="KW-0325">Glycoprotein</keyword>
<keyword evidence="5 7" id="KW-0378">Hydrolase</keyword>
<evidence type="ECO:0000256" key="1">
    <source>
        <dbReference type="ARBA" id="ARBA00009431"/>
    </source>
</evidence>
<evidence type="ECO:0000313" key="8">
    <source>
        <dbReference type="EMBL" id="TNV81155.1"/>
    </source>
</evidence>
<feature type="chain" id="PRO_5035338128" description="Carboxypeptidase" evidence="7">
    <location>
        <begin position="22"/>
        <end position="629"/>
    </location>
</feature>
<feature type="signal peptide" evidence="7">
    <location>
        <begin position="1"/>
        <end position="21"/>
    </location>
</feature>
<protein>
    <recommendedName>
        <fullName evidence="7">Carboxypeptidase</fullName>
        <ecNumber evidence="7">3.4.16.-</ecNumber>
    </recommendedName>
</protein>
<dbReference type="InterPro" id="IPR018202">
    <property type="entry name" value="Ser_caboxypep_ser_AS"/>
</dbReference>
<reference evidence="8" key="1">
    <citation type="submission" date="2019-06" db="EMBL/GenBank/DDBJ databases">
        <authorList>
            <person name="Zheng W."/>
        </authorList>
    </citation>
    <scope>NUCLEOTIDE SEQUENCE</scope>
    <source>
        <strain evidence="8">QDHG01</strain>
    </source>
</reference>
<dbReference type="PANTHER" id="PTHR11802:SF3">
    <property type="entry name" value="RETINOID-INDUCIBLE SERINE CARBOXYPEPTIDASE"/>
    <property type="match status" value="1"/>
</dbReference>
<dbReference type="EC" id="3.4.16.-" evidence="7"/>
<sequence length="629" mass="70412">MAIKKGLSILLSTLLVTGSLAARTCQQTPHQVTSLPFWDKSVPFPCQYAGTFPVAATADQHHLFYWLFKNVTLPDTTPVVLWMNGGPGSTSMFGLFLENGPLRVLQTGDDDYNVDLKPRSSWADVSDIIFLDQPAGVGFSYFDKQPCQLLECGAIEVVQLLTQIIGMYPEYKGRQLIISGESYAGKYVPHIAKKCQEEAAKNPDFFKLTSIILGDPLVNPIPQRLNRYKLAQGLGIIDKRHLNVISTLNRRCLEVASVNWLDGNDECSETIDYAIDVSGDTFSYDVSIFDPDWDATMHEDDVKHYITKSSKKGELYDAIHVSGSTKNPIFNWSSRPVADAYTPEEMSDWSLWYDLVAQPRNVSILIYAGEYDMLDGPLTHDPWIRLLKSVQSDNGALFDQPRKIFFVQNPVTQQYEVGGYYRSDESIKFTFFTVPKSGHFVPINEALSSMTFLNDLATQGKLVCHKPNAQDCDTGPIMCGFMDSCSGSGSCNFATGKCVCTDPEKYGPDCSESWIQLPLNTTYSLQGIAWLQFYYEPKQPNTNFEFVLSATNPMDIYINPGSKVETHEFNNTLEIKKQTRFVLRSTSLPGLTSFTASVRVNGANFYTNLYLPSKVLVNFKESLPSEITE</sequence>
<evidence type="ECO:0000256" key="5">
    <source>
        <dbReference type="ARBA" id="ARBA00022801"/>
    </source>
</evidence>
<keyword evidence="2 7" id="KW-0121">Carboxypeptidase</keyword>
<proteinExistence type="inferred from homology"/>
<dbReference type="SUPFAM" id="SSF53474">
    <property type="entry name" value="alpha/beta-Hydrolases"/>
    <property type="match status" value="1"/>
</dbReference>
<keyword evidence="9" id="KW-1185">Reference proteome</keyword>
<dbReference type="PRINTS" id="PR00724">
    <property type="entry name" value="CRBOXYPTASEC"/>
</dbReference>
<evidence type="ECO:0000256" key="7">
    <source>
        <dbReference type="RuleBase" id="RU361156"/>
    </source>
</evidence>
<keyword evidence="4 7" id="KW-0732">Signal</keyword>
<dbReference type="InterPro" id="IPR001563">
    <property type="entry name" value="Peptidase_S10"/>
</dbReference>
<dbReference type="Proteomes" id="UP000785679">
    <property type="component" value="Unassembled WGS sequence"/>
</dbReference>
<evidence type="ECO:0000256" key="6">
    <source>
        <dbReference type="ARBA" id="ARBA00023180"/>
    </source>
</evidence>
<comment type="similarity">
    <text evidence="1 7">Belongs to the peptidase S10 family.</text>
</comment>
<evidence type="ECO:0000256" key="4">
    <source>
        <dbReference type="ARBA" id="ARBA00022729"/>
    </source>
</evidence>
<keyword evidence="3 7" id="KW-0645">Protease</keyword>
<comment type="caution">
    <text evidence="8">The sequence shown here is derived from an EMBL/GenBank/DDBJ whole genome shotgun (WGS) entry which is preliminary data.</text>
</comment>
<dbReference type="PROSITE" id="PS00131">
    <property type="entry name" value="CARBOXYPEPT_SER_SER"/>
    <property type="match status" value="1"/>
</dbReference>
<dbReference type="GO" id="GO:0006508">
    <property type="term" value="P:proteolysis"/>
    <property type="evidence" value="ECO:0007669"/>
    <property type="project" value="UniProtKB-KW"/>
</dbReference>
<evidence type="ECO:0000256" key="2">
    <source>
        <dbReference type="ARBA" id="ARBA00022645"/>
    </source>
</evidence>
<dbReference type="InterPro" id="IPR029058">
    <property type="entry name" value="AB_hydrolase_fold"/>
</dbReference>
<dbReference type="AlphaFoldDB" id="A0A8J8T462"/>
<dbReference type="Pfam" id="PF00450">
    <property type="entry name" value="Peptidase_S10"/>
    <property type="match status" value="1"/>
</dbReference>
<evidence type="ECO:0000313" key="9">
    <source>
        <dbReference type="Proteomes" id="UP000785679"/>
    </source>
</evidence>
<dbReference type="EMBL" id="RRYP01006497">
    <property type="protein sequence ID" value="TNV81155.1"/>
    <property type="molecule type" value="Genomic_DNA"/>
</dbReference>
<dbReference type="OrthoDB" id="312465at2759"/>
<dbReference type="Gene3D" id="3.40.50.1820">
    <property type="entry name" value="alpha/beta hydrolase"/>
    <property type="match status" value="1"/>
</dbReference>
<gene>
    <name evidence="8" type="ORF">FGO68_gene7335</name>
</gene>